<dbReference type="GO" id="GO:0016705">
    <property type="term" value="F:oxidoreductase activity, acting on paired donors, with incorporation or reduction of molecular oxygen"/>
    <property type="evidence" value="ECO:0007669"/>
    <property type="project" value="InterPro"/>
</dbReference>
<keyword evidence="1" id="KW-0560">Oxidoreductase</keyword>
<dbReference type="RefSeq" id="WP_310141407.1">
    <property type="nucleotide sequence ID" value="NZ_JAVDTR010000008.1"/>
</dbReference>
<dbReference type="GO" id="GO:0005829">
    <property type="term" value="C:cytosol"/>
    <property type="evidence" value="ECO:0007669"/>
    <property type="project" value="TreeGrafter"/>
</dbReference>
<dbReference type="GO" id="GO:0004497">
    <property type="term" value="F:monooxygenase activity"/>
    <property type="evidence" value="ECO:0007669"/>
    <property type="project" value="UniProtKB-KW"/>
</dbReference>
<dbReference type="InterPro" id="IPR036661">
    <property type="entry name" value="Luciferase-like_sf"/>
</dbReference>
<name>A0AAP5H3U0_PAEAM</name>
<dbReference type="Pfam" id="PF00296">
    <property type="entry name" value="Bac_luciferase"/>
    <property type="match status" value="1"/>
</dbReference>
<organism evidence="5 6">
    <name type="scientific">Paenibacillus amylolyticus</name>
    <dbReference type="NCBI Taxonomy" id="1451"/>
    <lineage>
        <taxon>Bacteria</taxon>
        <taxon>Bacillati</taxon>
        <taxon>Bacillota</taxon>
        <taxon>Bacilli</taxon>
        <taxon>Bacillales</taxon>
        <taxon>Paenibacillaceae</taxon>
        <taxon>Paenibacillus</taxon>
    </lineage>
</organism>
<evidence type="ECO:0000259" key="4">
    <source>
        <dbReference type="Pfam" id="PF00296"/>
    </source>
</evidence>
<evidence type="ECO:0000313" key="6">
    <source>
        <dbReference type="Proteomes" id="UP001254832"/>
    </source>
</evidence>
<feature type="region of interest" description="Disordered" evidence="3">
    <location>
        <begin position="351"/>
        <end position="370"/>
    </location>
</feature>
<dbReference type="InterPro" id="IPR011251">
    <property type="entry name" value="Luciferase-like_dom"/>
</dbReference>
<reference evidence="5" key="1">
    <citation type="submission" date="2023-07" db="EMBL/GenBank/DDBJ databases">
        <title>Sorghum-associated microbial communities from plants grown in Nebraska, USA.</title>
        <authorList>
            <person name="Schachtman D."/>
        </authorList>
    </citation>
    <scope>NUCLEOTIDE SEQUENCE</scope>
    <source>
        <strain evidence="5">BE80</strain>
    </source>
</reference>
<accession>A0AAP5H3U0</accession>
<keyword evidence="2 5" id="KW-0503">Monooxygenase</keyword>
<dbReference type="EMBL" id="JAVDTR010000008">
    <property type="protein sequence ID" value="MDR6724765.1"/>
    <property type="molecule type" value="Genomic_DNA"/>
</dbReference>
<evidence type="ECO:0000256" key="3">
    <source>
        <dbReference type="SAM" id="MobiDB-lite"/>
    </source>
</evidence>
<proteinExistence type="predicted"/>
<evidence type="ECO:0000256" key="2">
    <source>
        <dbReference type="ARBA" id="ARBA00023033"/>
    </source>
</evidence>
<comment type="caution">
    <text evidence="5">The sequence shown here is derived from an EMBL/GenBank/DDBJ whole genome shotgun (WGS) entry which is preliminary data.</text>
</comment>
<dbReference type="SUPFAM" id="SSF51679">
    <property type="entry name" value="Bacterial luciferase-like"/>
    <property type="match status" value="1"/>
</dbReference>
<dbReference type="PANTHER" id="PTHR30137">
    <property type="entry name" value="LUCIFERASE-LIKE MONOOXYGENASE"/>
    <property type="match status" value="1"/>
</dbReference>
<protein>
    <submittedName>
        <fullName evidence="5">Alkanesulfonate monooxygenase SsuD/methylene tetrahydromethanopterin reductase-like flavin-dependent oxidoreductase (Luciferase family)</fullName>
    </submittedName>
</protein>
<feature type="domain" description="Luciferase-like" evidence="4">
    <location>
        <begin position="9"/>
        <end position="304"/>
    </location>
</feature>
<dbReference type="InterPro" id="IPR050766">
    <property type="entry name" value="Bact_Lucif_Oxidored"/>
</dbReference>
<dbReference type="Gene3D" id="3.20.20.30">
    <property type="entry name" value="Luciferase-like domain"/>
    <property type="match status" value="1"/>
</dbReference>
<gene>
    <name evidence="5" type="ORF">J2W91_003233</name>
</gene>
<evidence type="ECO:0000313" key="5">
    <source>
        <dbReference type="EMBL" id="MDR6724765.1"/>
    </source>
</evidence>
<evidence type="ECO:0000256" key="1">
    <source>
        <dbReference type="ARBA" id="ARBA00023002"/>
    </source>
</evidence>
<dbReference type="AlphaFoldDB" id="A0AAP5H3U0"/>
<sequence>MKFALFSLMMNLPNAITGEAFTAQQKFQNILEQARLAERLGFDAYGIGERHGAPFLSSSPPVVLTAVAAATSRIRLLTTVTVLSVLDPVRVAEDYATLDQLSGGRLEMIIGKGNDPRHYPLFGITEEEQWDSLGERYRLLKRLWTEEDVTWEGTYRPPLDKVTTQPRPLQQSIPIWHGSASSTLSTELAAQYGEPLFTSNSFHPQAKYKALIDHYRERLDHYGHDAKRAVIGSGAGSLYLANTREEAIHRYKPYYDAFHATASAQHNQSPFKDLEDNIVNGPVLIGSPDQVVEKIVNYHAAYGHQVLSISVDGLSHSEQLEQLERFAQEVAPVLRRELPSSVWDNAPILTQQPATPTQSAPPAISPIFQV</sequence>
<dbReference type="Proteomes" id="UP001254832">
    <property type="component" value="Unassembled WGS sequence"/>
</dbReference>
<dbReference type="PANTHER" id="PTHR30137:SF8">
    <property type="entry name" value="BLR5498 PROTEIN"/>
    <property type="match status" value="1"/>
</dbReference>